<accession>A0AAV7P1D8</accession>
<keyword evidence="3" id="KW-1185">Reference proteome</keyword>
<evidence type="ECO:0000256" key="1">
    <source>
        <dbReference type="SAM" id="MobiDB-lite"/>
    </source>
</evidence>
<reference evidence="2" key="1">
    <citation type="journal article" date="2022" name="bioRxiv">
        <title>Sequencing and chromosome-scale assembly of the giantPleurodeles waltlgenome.</title>
        <authorList>
            <person name="Brown T."/>
            <person name="Elewa A."/>
            <person name="Iarovenko S."/>
            <person name="Subramanian E."/>
            <person name="Araus A.J."/>
            <person name="Petzold A."/>
            <person name="Susuki M."/>
            <person name="Suzuki K.-i.T."/>
            <person name="Hayashi T."/>
            <person name="Toyoda A."/>
            <person name="Oliveira C."/>
            <person name="Osipova E."/>
            <person name="Leigh N.D."/>
            <person name="Simon A."/>
            <person name="Yun M.H."/>
        </authorList>
    </citation>
    <scope>NUCLEOTIDE SEQUENCE</scope>
    <source>
        <strain evidence="2">20211129_DDA</strain>
        <tissue evidence="2">Liver</tissue>
    </source>
</reference>
<name>A0AAV7P1D8_PLEWA</name>
<comment type="caution">
    <text evidence="2">The sequence shown here is derived from an EMBL/GenBank/DDBJ whole genome shotgun (WGS) entry which is preliminary data.</text>
</comment>
<dbReference type="AlphaFoldDB" id="A0AAV7P1D8"/>
<feature type="region of interest" description="Disordered" evidence="1">
    <location>
        <begin position="13"/>
        <end position="44"/>
    </location>
</feature>
<protein>
    <submittedName>
        <fullName evidence="2">Uncharacterized protein</fullName>
    </submittedName>
</protein>
<sequence length="131" mass="14397">MCGSVRYERELLQREVGESEGAAAGPRDTHRRPPTSGVTSTRCGHAGLHGGLQLTQGWPEQCRGLCRGRLPRCRLAKCTQCRTDEGSQAVRRHGPTGPEVSCGSVRPMRRETVRHLGSADYHQGSFLDPIY</sequence>
<organism evidence="2 3">
    <name type="scientific">Pleurodeles waltl</name>
    <name type="common">Iberian ribbed newt</name>
    <dbReference type="NCBI Taxonomy" id="8319"/>
    <lineage>
        <taxon>Eukaryota</taxon>
        <taxon>Metazoa</taxon>
        <taxon>Chordata</taxon>
        <taxon>Craniata</taxon>
        <taxon>Vertebrata</taxon>
        <taxon>Euteleostomi</taxon>
        <taxon>Amphibia</taxon>
        <taxon>Batrachia</taxon>
        <taxon>Caudata</taxon>
        <taxon>Salamandroidea</taxon>
        <taxon>Salamandridae</taxon>
        <taxon>Pleurodelinae</taxon>
        <taxon>Pleurodeles</taxon>
    </lineage>
</organism>
<dbReference type="Proteomes" id="UP001066276">
    <property type="component" value="Chromosome 7"/>
</dbReference>
<evidence type="ECO:0000313" key="3">
    <source>
        <dbReference type="Proteomes" id="UP001066276"/>
    </source>
</evidence>
<proteinExistence type="predicted"/>
<evidence type="ECO:0000313" key="2">
    <source>
        <dbReference type="EMBL" id="KAJ1122123.1"/>
    </source>
</evidence>
<dbReference type="EMBL" id="JANPWB010000011">
    <property type="protein sequence ID" value="KAJ1122123.1"/>
    <property type="molecule type" value="Genomic_DNA"/>
</dbReference>
<gene>
    <name evidence="2" type="ORF">NDU88_000627</name>
</gene>